<feature type="region of interest" description="Disordered" evidence="1">
    <location>
        <begin position="135"/>
        <end position="156"/>
    </location>
</feature>
<dbReference type="InterPro" id="IPR021834">
    <property type="entry name" value="DUF3426"/>
</dbReference>
<proteinExistence type="predicted"/>
<feature type="region of interest" description="Disordered" evidence="1">
    <location>
        <begin position="83"/>
        <end position="119"/>
    </location>
</feature>
<organism evidence="4 5">
    <name type="scientific">Massilia solisilvae</name>
    <dbReference type="NCBI Taxonomy" id="1811225"/>
    <lineage>
        <taxon>Bacteria</taxon>
        <taxon>Pseudomonadati</taxon>
        <taxon>Pseudomonadota</taxon>
        <taxon>Betaproteobacteria</taxon>
        <taxon>Burkholderiales</taxon>
        <taxon>Oxalobacteraceae</taxon>
        <taxon>Telluria group</taxon>
        <taxon>Massilia</taxon>
    </lineage>
</organism>
<keyword evidence="5" id="KW-1185">Reference proteome</keyword>
<feature type="transmembrane region" description="Helical" evidence="2">
    <location>
        <begin position="299"/>
        <end position="320"/>
    </location>
</feature>
<keyword evidence="2" id="KW-0472">Membrane</keyword>
<evidence type="ECO:0000256" key="1">
    <source>
        <dbReference type="SAM" id="MobiDB-lite"/>
    </source>
</evidence>
<evidence type="ECO:0000313" key="4">
    <source>
        <dbReference type="EMBL" id="MCS0606576.1"/>
    </source>
</evidence>
<dbReference type="Pfam" id="PF13719">
    <property type="entry name" value="Zn_ribbon_5"/>
    <property type="match status" value="1"/>
</dbReference>
<feature type="compositionally biased region" description="Low complexity" evidence="1">
    <location>
        <begin position="135"/>
        <end position="146"/>
    </location>
</feature>
<accession>A0ABT2BDI0</accession>
<feature type="region of interest" description="Disordered" evidence="1">
    <location>
        <begin position="225"/>
        <end position="277"/>
    </location>
</feature>
<keyword evidence="2" id="KW-1133">Transmembrane helix</keyword>
<feature type="compositionally biased region" description="Basic residues" evidence="1">
    <location>
        <begin position="252"/>
        <end position="262"/>
    </location>
</feature>
<sequence length="451" mass="48285">MALATRCPHCKTTFRVAQDQLKLRGGIVRCGACHEIFDGNASLVDLDAKPAVEPAPAEAPAEVPANEQEVPVYTIELDKTLDPLGILPEPENEPPPQPQAVLHEPHDEVVESTEEAEGFASGDAEFFETETPVADATDDATGPAPESATVQDGADEEAPIRAEPALAAGSALEPALEADAPQAAGRVEPTFDLPVEEELVAAALPDYRDEPTLQAHAEMAHHFGGTEHAPLPMRESTADTHLPPPAPAAKPARARLGNRRSKLSPTKIPPPKLRVPEIDEPDFVKRGRQQEQTGKRRRILMAVGSVLLALLLVAQAMTVLRDDLAARVPAMKPALAAVCAALRCRVELPAHIDNLAIETGELQTLGPDTYVLTTLLRNQGGSAQAWPAIELALTDANDKPLVRRVFAPAEYLPHDVAAAAGFGPHAEQPVKLYFKLDQLKPSGYHIAVFYP</sequence>
<protein>
    <submittedName>
        <fullName evidence="4">Zinc-ribbon domain-containing protein</fullName>
    </submittedName>
</protein>
<name>A0ABT2BDI0_9BURK</name>
<feature type="domain" description="Zinc finger/thioredoxin putative" evidence="3">
    <location>
        <begin position="3"/>
        <end position="38"/>
    </location>
</feature>
<dbReference type="NCBIfam" id="TIGR02098">
    <property type="entry name" value="MJ0042_CXXC"/>
    <property type="match status" value="1"/>
</dbReference>
<dbReference type="InterPro" id="IPR011723">
    <property type="entry name" value="Znf/thioredoxin_put"/>
</dbReference>
<gene>
    <name evidence="4" type="ORF">NX773_00165</name>
</gene>
<reference evidence="4 5" key="1">
    <citation type="submission" date="2022-08" db="EMBL/GenBank/DDBJ databases">
        <title>Reclassification of Massilia species as members of the genera Telluria, Duganella, Pseudoduganella, Mokoshia gen. nov. and Zemynaea gen. nov. using orthogonal and non-orthogonal genome-based approaches.</title>
        <authorList>
            <person name="Bowman J.P."/>
        </authorList>
    </citation>
    <scope>NUCLEOTIDE SEQUENCE [LARGE SCALE GENOMIC DNA]</scope>
    <source>
        <strain evidence="4 5">JCM 31607</strain>
    </source>
</reference>
<evidence type="ECO:0000313" key="5">
    <source>
        <dbReference type="Proteomes" id="UP001205861"/>
    </source>
</evidence>
<comment type="caution">
    <text evidence="4">The sequence shown here is derived from an EMBL/GenBank/DDBJ whole genome shotgun (WGS) entry which is preliminary data.</text>
</comment>
<dbReference type="Proteomes" id="UP001205861">
    <property type="component" value="Unassembled WGS sequence"/>
</dbReference>
<evidence type="ECO:0000259" key="3">
    <source>
        <dbReference type="Pfam" id="PF13719"/>
    </source>
</evidence>
<keyword evidence="2" id="KW-0812">Transmembrane</keyword>
<dbReference type="Pfam" id="PF11906">
    <property type="entry name" value="DUF3426"/>
    <property type="match status" value="1"/>
</dbReference>
<dbReference type="RefSeq" id="WP_258854388.1">
    <property type="nucleotide sequence ID" value="NZ_JANUGV010000001.1"/>
</dbReference>
<evidence type="ECO:0000256" key="2">
    <source>
        <dbReference type="SAM" id="Phobius"/>
    </source>
</evidence>
<dbReference type="EMBL" id="JANUGV010000001">
    <property type="protein sequence ID" value="MCS0606576.1"/>
    <property type="molecule type" value="Genomic_DNA"/>
</dbReference>